<evidence type="ECO:0000256" key="5">
    <source>
        <dbReference type="ARBA" id="ARBA00022692"/>
    </source>
</evidence>
<keyword evidence="7" id="KW-0630">Potassium</keyword>
<keyword evidence="17" id="KW-1185">Reference proteome</keyword>
<keyword evidence="13" id="KW-0175">Coiled coil</keyword>
<dbReference type="InterPro" id="IPR003092">
    <property type="entry name" value="2pore_dom_K_chnl_TASK"/>
</dbReference>
<evidence type="ECO:0000256" key="7">
    <source>
        <dbReference type="ARBA" id="ARBA00022958"/>
    </source>
</evidence>
<feature type="transmembrane region" description="Helical" evidence="14">
    <location>
        <begin position="353"/>
        <end position="380"/>
    </location>
</feature>
<proteinExistence type="inferred from homology"/>
<protein>
    <submittedName>
        <fullName evidence="16">KCNK9 protein</fullName>
    </submittedName>
</protein>
<evidence type="ECO:0000256" key="12">
    <source>
        <dbReference type="RuleBase" id="RU003857"/>
    </source>
</evidence>
<dbReference type="FunFam" id="1.10.287.70:FF:000248">
    <property type="entry name" value="KCNK3 isoform 1"/>
    <property type="match status" value="1"/>
</dbReference>
<organism evidence="16 17">
    <name type="scientific">Atractosteus spatula</name>
    <name type="common">Alligator gar</name>
    <name type="synonym">Lepisosteus spatula</name>
    <dbReference type="NCBI Taxonomy" id="7917"/>
    <lineage>
        <taxon>Eukaryota</taxon>
        <taxon>Metazoa</taxon>
        <taxon>Chordata</taxon>
        <taxon>Craniata</taxon>
        <taxon>Vertebrata</taxon>
        <taxon>Euteleostomi</taxon>
        <taxon>Actinopterygii</taxon>
        <taxon>Neopterygii</taxon>
        <taxon>Holostei</taxon>
        <taxon>Semionotiformes</taxon>
        <taxon>Lepisosteidae</taxon>
        <taxon>Atractosteus</taxon>
    </lineage>
</organism>
<comment type="similarity">
    <text evidence="2 12">Belongs to the two pore domain potassium channel (TC 1.A.1.8) family.</text>
</comment>
<keyword evidence="6" id="KW-0631">Potassium channel</keyword>
<feature type="non-terminal residue" evidence="16">
    <location>
        <position position="1"/>
    </location>
</feature>
<dbReference type="EMBL" id="JAAWVO010036593">
    <property type="protein sequence ID" value="MBN3317625.1"/>
    <property type="molecule type" value="Genomic_DNA"/>
</dbReference>
<evidence type="ECO:0000256" key="9">
    <source>
        <dbReference type="ARBA" id="ARBA00023065"/>
    </source>
</evidence>
<accession>A0A8J7NSZ1</accession>
<dbReference type="GO" id="GO:0005886">
    <property type="term" value="C:plasma membrane"/>
    <property type="evidence" value="ECO:0007669"/>
    <property type="project" value="TreeGrafter"/>
</dbReference>
<keyword evidence="11 12" id="KW-0407">Ion channel</keyword>
<evidence type="ECO:0000256" key="2">
    <source>
        <dbReference type="ARBA" id="ARBA00006666"/>
    </source>
</evidence>
<feature type="coiled-coil region" evidence="13">
    <location>
        <begin position="112"/>
        <end position="139"/>
    </location>
</feature>
<dbReference type="AlphaFoldDB" id="A0A8J7NSZ1"/>
<keyword evidence="3 12" id="KW-0813">Transport</keyword>
<dbReference type="GO" id="GO:0022841">
    <property type="term" value="F:potassium ion leak channel activity"/>
    <property type="evidence" value="ECO:0007669"/>
    <property type="project" value="TreeGrafter"/>
</dbReference>
<dbReference type="InterPro" id="IPR003280">
    <property type="entry name" value="2pore_dom_K_chnl"/>
</dbReference>
<dbReference type="PRINTS" id="PR01095">
    <property type="entry name" value="TASKCHANNEL"/>
</dbReference>
<dbReference type="Proteomes" id="UP000736164">
    <property type="component" value="Unassembled WGS sequence"/>
</dbReference>
<keyword evidence="8 14" id="KW-1133">Transmembrane helix</keyword>
<feature type="transmembrane region" description="Helical" evidence="14">
    <location>
        <begin position="292"/>
        <end position="311"/>
    </location>
</feature>
<dbReference type="InterPro" id="IPR013099">
    <property type="entry name" value="K_chnl_dom"/>
</dbReference>
<evidence type="ECO:0000313" key="16">
    <source>
        <dbReference type="EMBL" id="MBN3317625.1"/>
    </source>
</evidence>
<gene>
    <name evidence="16" type="primary">Kcnk9_0</name>
    <name evidence="16" type="ORF">GTO95_0010936</name>
</gene>
<evidence type="ECO:0000256" key="1">
    <source>
        <dbReference type="ARBA" id="ARBA00004141"/>
    </source>
</evidence>
<comment type="subcellular location">
    <subcellularLocation>
        <location evidence="1">Membrane</location>
        <topology evidence="1">Multi-pass membrane protein</topology>
    </subcellularLocation>
</comment>
<dbReference type="SUPFAM" id="SSF81324">
    <property type="entry name" value="Voltage-gated potassium channels"/>
    <property type="match status" value="2"/>
</dbReference>
<dbReference type="PANTHER" id="PTHR11003:SF75">
    <property type="entry name" value="POTASSIUM CHANNEL SUBFAMILY K MEMBER 9"/>
    <property type="match status" value="1"/>
</dbReference>
<feature type="transmembrane region" description="Helical" evidence="14">
    <location>
        <begin position="323"/>
        <end position="341"/>
    </location>
</feature>
<dbReference type="GO" id="GO:0030322">
    <property type="term" value="P:stabilization of membrane potential"/>
    <property type="evidence" value="ECO:0007669"/>
    <property type="project" value="TreeGrafter"/>
</dbReference>
<dbReference type="GO" id="GO:0015271">
    <property type="term" value="F:outward rectifier potassium channel activity"/>
    <property type="evidence" value="ECO:0007669"/>
    <property type="project" value="TreeGrafter"/>
</dbReference>
<dbReference type="PRINTS" id="PR01333">
    <property type="entry name" value="2POREKCHANEL"/>
</dbReference>
<keyword evidence="5 12" id="KW-0812">Transmembrane</keyword>
<keyword evidence="10 14" id="KW-0472">Membrane</keyword>
<sequence>MALRTGTTWFGQVLRRVSRLQGTWSRRSSSLLCLSSSQEPDQEADLCPPGSDRCRSLPSCCCAFLENPRGHEPLTRRFLVAMKRQNVRTLSLIICTFTYLLVGAAVFDALESDFEMREKEQLEAEEKRLQGKYNISEEDYRNLETIIMEAEPHRAGVQWKFAGSFYFAITVITTIVIGLLRNQSKYPITPKSIILKCSAHCHKKTSKLHTANCYLGTAYRIDFVWHQCYGHAAPGTDAGKAFCMFYAVLGIPLTLVMFQSLGERMNTFVKYLLKRIKKCCGMRSTEVSMENMVTVGFFSCIGTLCIGAAAFSHYEEWSFFQSYYYCFITLTTIGFGDFVALQKNRALQRKPLYVAFSFMYILVGLTVIGAFLNLVVLRFLTMNSEDERRDAEERASLAGNRNSMIIHIQEDSQHGRQRYKAEVTDLQSVCSCMCYRSHEFTSRVVSHQNSFSSQLNPQYFHSVSYKIEEISPSTLKNSLFPSPISSVSPGLHSFTDNHRLMKRRKSI</sequence>
<evidence type="ECO:0000256" key="4">
    <source>
        <dbReference type="ARBA" id="ARBA00022538"/>
    </source>
</evidence>
<evidence type="ECO:0000256" key="14">
    <source>
        <dbReference type="SAM" id="Phobius"/>
    </source>
</evidence>
<feature type="non-terminal residue" evidence="16">
    <location>
        <position position="507"/>
    </location>
</feature>
<dbReference type="Gene3D" id="1.10.287.70">
    <property type="match status" value="1"/>
</dbReference>
<evidence type="ECO:0000256" key="6">
    <source>
        <dbReference type="ARBA" id="ARBA00022826"/>
    </source>
</evidence>
<feature type="domain" description="Potassium channel" evidence="15">
    <location>
        <begin position="229"/>
        <end position="265"/>
    </location>
</feature>
<feature type="transmembrane region" description="Helical" evidence="14">
    <location>
        <begin position="161"/>
        <end position="180"/>
    </location>
</feature>
<keyword evidence="9 12" id="KW-0406">Ion transport</keyword>
<dbReference type="PANTHER" id="PTHR11003">
    <property type="entry name" value="POTASSIUM CHANNEL, SUBFAMILY K"/>
    <property type="match status" value="1"/>
</dbReference>
<evidence type="ECO:0000256" key="11">
    <source>
        <dbReference type="ARBA" id="ARBA00023303"/>
    </source>
</evidence>
<comment type="caution">
    <text evidence="16">The sequence shown here is derived from an EMBL/GenBank/DDBJ whole genome shotgun (WGS) entry which is preliminary data.</text>
</comment>
<evidence type="ECO:0000256" key="8">
    <source>
        <dbReference type="ARBA" id="ARBA00022989"/>
    </source>
</evidence>
<feature type="transmembrane region" description="Helical" evidence="14">
    <location>
        <begin position="87"/>
        <end position="107"/>
    </location>
</feature>
<name>A0A8J7NSZ1_ATRSP</name>
<evidence type="ECO:0000256" key="10">
    <source>
        <dbReference type="ARBA" id="ARBA00023136"/>
    </source>
</evidence>
<evidence type="ECO:0000256" key="3">
    <source>
        <dbReference type="ARBA" id="ARBA00022448"/>
    </source>
</evidence>
<keyword evidence="4" id="KW-0633">Potassium transport</keyword>
<reference evidence="16" key="1">
    <citation type="journal article" date="2021" name="Cell">
        <title>Tracing the genetic footprints of vertebrate landing in non-teleost ray-finned fishes.</title>
        <authorList>
            <person name="Bi X."/>
            <person name="Wang K."/>
            <person name="Yang L."/>
            <person name="Pan H."/>
            <person name="Jiang H."/>
            <person name="Wei Q."/>
            <person name="Fang M."/>
            <person name="Yu H."/>
            <person name="Zhu C."/>
            <person name="Cai Y."/>
            <person name="He Y."/>
            <person name="Gan X."/>
            <person name="Zeng H."/>
            <person name="Yu D."/>
            <person name="Zhu Y."/>
            <person name="Jiang H."/>
            <person name="Qiu Q."/>
            <person name="Yang H."/>
            <person name="Zhang Y.E."/>
            <person name="Wang W."/>
            <person name="Zhu M."/>
            <person name="He S."/>
            <person name="Zhang G."/>
        </authorList>
    </citation>
    <scope>NUCLEOTIDE SEQUENCE</scope>
    <source>
        <strain evidence="16">Allg_001</strain>
    </source>
</reference>
<evidence type="ECO:0000256" key="13">
    <source>
        <dbReference type="SAM" id="Coils"/>
    </source>
</evidence>
<evidence type="ECO:0000313" key="17">
    <source>
        <dbReference type="Proteomes" id="UP000736164"/>
    </source>
</evidence>
<feature type="domain" description="Potassium channel" evidence="15">
    <location>
        <begin position="300"/>
        <end position="376"/>
    </location>
</feature>
<evidence type="ECO:0000259" key="15">
    <source>
        <dbReference type="Pfam" id="PF07885"/>
    </source>
</evidence>
<dbReference type="Pfam" id="PF07885">
    <property type="entry name" value="Ion_trans_2"/>
    <property type="match status" value="2"/>
</dbReference>